<feature type="signal peptide" evidence="1">
    <location>
        <begin position="1"/>
        <end position="21"/>
    </location>
</feature>
<dbReference type="PANTHER" id="PTHR33657">
    <property type="entry name" value="DOMAIN PROTEIN, PUTATIVE (AFU_ORTHOLOGUE AFUA_5G00600)-RELATED"/>
    <property type="match status" value="1"/>
</dbReference>
<dbReference type="EMBL" id="JAULSW010000011">
    <property type="protein sequence ID" value="KAK3367851.1"/>
    <property type="molecule type" value="Genomic_DNA"/>
</dbReference>
<dbReference type="PANTHER" id="PTHR33657:SF6">
    <property type="entry name" value="SECRETED PROTEIN"/>
    <property type="match status" value="1"/>
</dbReference>
<keyword evidence="3" id="KW-1185">Reference proteome</keyword>
<reference evidence="2" key="1">
    <citation type="journal article" date="2023" name="Mol. Phylogenet. Evol.">
        <title>Genome-scale phylogeny and comparative genomics of the fungal order Sordariales.</title>
        <authorList>
            <person name="Hensen N."/>
            <person name="Bonometti L."/>
            <person name="Westerberg I."/>
            <person name="Brannstrom I.O."/>
            <person name="Guillou S."/>
            <person name="Cros-Aarteil S."/>
            <person name="Calhoun S."/>
            <person name="Haridas S."/>
            <person name="Kuo A."/>
            <person name="Mondo S."/>
            <person name="Pangilinan J."/>
            <person name="Riley R."/>
            <person name="LaButti K."/>
            <person name="Andreopoulos B."/>
            <person name="Lipzen A."/>
            <person name="Chen C."/>
            <person name="Yan M."/>
            <person name="Daum C."/>
            <person name="Ng V."/>
            <person name="Clum A."/>
            <person name="Steindorff A."/>
            <person name="Ohm R.A."/>
            <person name="Martin F."/>
            <person name="Silar P."/>
            <person name="Natvig D.O."/>
            <person name="Lalanne C."/>
            <person name="Gautier V."/>
            <person name="Ament-Velasquez S.L."/>
            <person name="Kruys A."/>
            <person name="Hutchinson M.I."/>
            <person name="Powell A.J."/>
            <person name="Barry K."/>
            <person name="Miller A.N."/>
            <person name="Grigoriev I.V."/>
            <person name="Debuchy R."/>
            <person name="Gladieux P."/>
            <person name="Hiltunen Thoren M."/>
            <person name="Johannesson H."/>
        </authorList>
    </citation>
    <scope>NUCLEOTIDE SEQUENCE</scope>
    <source>
        <strain evidence="2">CBS 232.78</strain>
    </source>
</reference>
<dbReference type="PIRSF" id="PIRSF029958">
    <property type="entry name" value="Necrosis-inducing_protein"/>
    <property type="match status" value="1"/>
</dbReference>
<gene>
    <name evidence="2" type="ORF">B0H63DRAFT_404501</name>
</gene>
<reference evidence="2" key="2">
    <citation type="submission" date="2023-06" db="EMBL/GenBank/DDBJ databases">
        <authorList>
            <consortium name="Lawrence Berkeley National Laboratory"/>
            <person name="Haridas S."/>
            <person name="Hensen N."/>
            <person name="Bonometti L."/>
            <person name="Westerberg I."/>
            <person name="Brannstrom I.O."/>
            <person name="Guillou S."/>
            <person name="Cros-Aarteil S."/>
            <person name="Calhoun S."/>
            <person name="Kuo A."/>
            <person name="Mondo S."/>
            <person name="Pangilinan J."/>
            <person name="Riley R."/>
            <person name="LaButti K."/>
            <person name="Andreopoulos B."/>
            <person name="Lipzen A."/>
            <person name="Chen C."/>
            <person name="Yanf M."/>
            <person name="Daum C."/>
            <person name="Ng V."/>
            <person name="Clum A."/>
            <person name="Steindorff A."/>
            <person name="Ohm R."/>
            <person name="Martin F."/>
            <person name="Silar P."/>
            <person name="Natvig D."/>
            <person name="Lalanne C."/>
            <person name="Gautier V."/>
            <person name="Ament-velasquez S.L."/>
            <person name="Kruys A."/>
            <person name="Hutchinson M.I."/>
            <person name="Powell A.J."/>
            <person name="Barry K."/>
            <person name="Miller A.N."/>
            <person name="Grigoriev I.V."/>
            <person name="Debuchy R."/>
            <person name="Gladieux P."/>
            <person name="Thoren M.H."/>
            <person name="Johannesson H."/>
        </authorList>
    </citation>
    <scope>NUCLEOTIDE SEQUENCE</scope>
    <source>
        <strain evidence="2">CBS 232.78</strain>
    </source>
</reference>
<keyword evidence="1" id="KW-0732">Signal</keyword>
<dbReference type="AlphaFoldDB" id="A0AAE0K0Q0"/>
<dbReference type="Proteomes" id="UP001285441">
    <property type="component" value="Unassembled WGS sequence"/>
</dbReference>
<dbReference type="Pfam" id="PF05630">
    <property type="entry name" value="NPP1"/>
    <property type="match status" value="1"/>
</dbReference>
<feature type="chain" id="PRO_5042230554" evidence="1">
    <location>
        <begin position="22"/>
        <end position="287"/>
    </location>
</feature>
<proteinExistence type="predicted"/>
<evidence type="ECO:0000313" key="2">
    <source>
        <dbReference type="EMBL" id="KAK3367851.1"/>
    </source>
</evidence>
<dbReference type="InterPro" id="IPR008701">
    <property type="entry name" value="NPP1"/>
</dbReference>
<protein>
    <submittedName>
        <fullName evidence="2">Necrosis inducing protein-domain-containing protein</fullName>
    </submittedName>
</protein>
<name>A0AAE0K0Q0_9PEZI</name>
<evidence type="ECO:0000256" key="1">
    <source>
        <dbReference type="SAM" id="SignalP"/>
    </source>
</evidence>
<comment type="caution">
    <text evidence="2">The sequence shown here is derived from an EMBL/GenBank/DDBJ whole genome shotgun (WGS) entry which is preliminary data.</text>
</comment>
<sequence>MRPFTATTLLLGGVLTGVVSGTPVATGDVPVSTPSFIEAVDPEAVANITSRDIRGAIPNRALPIEHKFQPVLDFDKDGCYYTSAIDPSGNLNPGLNYANGVPPNCLRAQCRDNNRLQNSNVYSRARCNNGWCAIMYEYYFEKDQIVCGPARWDQDGHRHDWENVVVFTQGEAVRRVAPSCHGGYGGATNSPRLQGQRAKIVYHKDGGRTHCLRMANAADDSIENYTGQWFLGSLIGWTNWPATWLRDRVMNNNWGKASCKLRDDSFGSALNSAGGGQVGNFNPWVDG</sequence>
<evidence type="ECO:0000313" key="3">
    <source>
        <dbReference type="Proteomes" id="UP001285441"/>
    </source>
</evidence>
<organism evidence="2 3">
    <name type="scientific">Podospora didyma</name>
    <dbReference type="NCBI Taxonomy" id="330526"/>
    <lineage>
        <taxon>Eukaryota</taxon>
        <taxon>Fungi</taxon>
        <taxon>Dikarya</taxon>
        <taxon>Ascomycota</taxon>
        <taxon>Pezizomycotina</taxon>
        <taxon>Sordariomycetes</taxon>
        <taxon>Sordariomycetidae</taxon>
        <taxon>Sordariales</taxon>
        <taxon>Podosporaceae</taxon>
        <taxon>Podospora</taxon>
    </lineage>
</organism>
<accession>A0AAE0K0Q0</accession>